<organism evidence="2 3">
    <name type="scientific">Galeopterus variegatus</name>
    <name type="common">Malayan flying lemur</name>
    <name type="synonym">Cynocephalus variegatus</name>
    <dbReference type="NCBI Taxonomy" id="482537"/>
    <lineage>
        <taxon>Eukaryota</taxon>
        <taxon>Metazoa</taxon>
        <taxon>Chordata</taxon>
        <taxon>Craniata</taxon>
        <taxon>Vertebrata</taxon>
        <taxon>Euteleostomi</taxon>
        <taxon>Mammalia</taxon>
        <taxon>Eutheria</taxon>
        <taxon>Euarchontoglires</taxon>
        <taxon>Dermoptera</taxon>
        <taxon>Cynocephalidae</taxon>
        <taxon>Galeopterus</taxon>
    </lineage>
</organism>
<evidence type="ECO:0000256" key="1">
    <source>
        <dbReference type="SAM" id="MobiDB-lite"/>
    </source>
</evidence>
<reference evidence="3" key="1">
    <citation type="submission" date="2025-08" db="UniProtKB">
        <authorList>
            <consortium name="RefSeq"/>
        </authorList>
    </citation>
    <scope>IDENTIFICATION</scope>
</reference>
<evidence type="ECO:0000313" key="3">
    <source>
        <dbReference type="RefSeq" id="XP_008591389.1"/>
    </source>
</evidence>
<protein>
    <submittedName>
        <fullName evidence="3">von Willebrand factor A domain-containing protein 3B-like</fullName>
    </submittedName>
</protein>
<accession>A0ABM0SEU8</accession>
<dbReference type="Proteomes" id="UP000694923">
    <property type="component" value="Unplaced"/>
</dbReference>
<dbReference type="PANTHER" id="PTHR46785:SF1">
    <property type="entry name" value="VON WILLEBRAND FACTOR A DOMAIN-CONTAINING PROTEIN 3B"/>
    <property type="match status" value="1"/>
</dbReference>
<gene>
    <name evidence="3" type="primary">LOC103608770</name>
</gene>
<sequence length="351" mass="39287">MQKASSSSTISDQQLQRQEGLRNTKTDLAEQNFISSEKWLQLHGLKSNKLTLKQILSQIGFPHCEDYVTSLGRLVASRYADGLFPQLCRAEDGRVYNLTAKSELIYQFVECLTQAVESYKQRMEWLTSRSRQIFGVILEQCITIVLDFGGILEGEVNLCQDALIMVLQEQVAHITKFNIIQVSQEPVKWQEDATPVTEQSIAAAISWVETLTFEVTVSEVSRLHALLEAGKDKAIESIYYFVVGDVPEESKELLLQRALEIPYPIYTVSFNARGESTIAFLKDLSAKTHSRFHAFAERTDCAESPAFPAEDGDSAITGNSRKLKGKQPPGTWNPKEAVQFVSLMTSGDPHS</sequence>
<dbReference type="RefSeq" id="XP_008591389.1">
    <property type="nucleotide sequence ID" value="XM_008593167.1"/>
</dbReference>
<dbReference type="GeneID" id="103608770"/>
<name>A0ABM0SEU8_GALVR</name>
<dbReference type="PANTHER" id="PTHR46785">
    <property type="entry name" value="VON WILLEBRAND FACTOR A DOMAIN-CONTAINING PROTEIN 3B"/>
    <property type="match status" value="1"/>
</dbReference>
<proteinExistence type="predicted"/>
<evidence type="ECO:0000313" key="2">
    <source>
        <dbReference type="Proteomes" id="UP000694923"/>
    </source>
</evidence>
<keyword evidence="2" id="KW-1185">Reference proteome</keyword>
<feature type="region of interest" description="Disordered" evidence="1">
    <location>
        <begin position="304"/>
        <end position="335"/>
    </location>
</feature>